<accession>A0A410DXF7</accession>
<dbReference type="PROSITE" id="PS51257">
    <property type="entry name" value="PROKAR_LIPOPROTEIN"/>
    <property type="match status" value="1"/>
</dbReference>
<dbReference type="RefSeq" id="WP_128214597.1">
    <property type="nucleotide sequence ID" value="NZ_CP025746.1"/>
</dbReference>
<feature type="domain" description="Cell envelope-related transcriptional attenuator" evidence="3">
    <location>
        <begin position="105"/>
        <end position="258"/>
    </location>
</feature>
<dbReference type="Proteomes" id="UP000286268">
    <property type="component" value="Chromosome"/>
</dbReference>
<evidence type="ECO:0000256" key="1">
    <source>
        <dbReference type="ARBA" id="ARBA00006068"/>
    </source>
</evidence>
<proteinExistence type="inferred from homology"/>
<dbReference type="PANTHER" id="PTHR33392:SF6">
    <property type="entry name" value="POLYISOPRENYL-TEICHOIC ACID--PEPTIDOGLYCAN TEICHOIC ACID TRANSFERASE TAGU"/>
    <property type="match status" value="1"/>
</dbReference>
<reference evidence="4 5" key="1">
    <citation type="submission" date="2018-01" db="EMBL/GenBank/DDBJ databases">
        <title>Genome Sequencing and Assembly of Anaerobacter polyendosporus strain CT4.</title>
        <authorList>
            <person name="Tachaapaikoon C."/>
            <person name="Sutheeworapong S."/>
            <person name="Jenjaroenpun P."/>
            <person name="Wongsurawat T."/>
            <person name="Nookeaw I."/>
            <person name="Cheawchanlertfa P."/>
            <person name="Kosugi A."/>
            <person name="Cheevadhanarak S."/>
            <person name="Ratanakhanokchai K."/>
        </authorList>
    </citation>
    <scope>NUCLEOTIDE SEQUENCE [LARGE SCALE GENOMIC DNA]</scope>
    <source>
        <strain evidence="4 5">CT4</strain>
    </source>
</reference>
<gene>
    <name evidence="4" type="ORF">C1I91_20815</name>
</gene>
<feature type="transmembrane region" description="Helical" evidence="2">
    <location>
        <begin position="12"/>
        <end position="30"/>
    </location>
</feature>
<dbReference type="Gene3D" id="3.40.630.190">
    <property type="entry name" value="LCP protein"/>
    <property type="match status" value="1"/>
</dbReference>
<keyword evidence="2" id="KW-0812">Transmembrane</keyword>
<keyword evidence="5" id="KW-1185">Reference proteome</keyword>
<keyword evidence="2" id="KW-1133">Transmembrane helix</keyword>
<dbReference type="InterPro" id="IPR050922">
    <property type="entry name" value="LytR/CpsA/Psr_CW_biosynth"/>
</dbReference>
<dbReference type="PANTHER" id="PTHR33392">
    <property type="entry name" value="POLYISOPRENYL-TEICHOIC ACID--PEPTIDOGLYCAN TEICHOIC ACID TRANSFERASE TAGU"/>
    <property type="match status" value="1"/>
</dbReference>
<comment type="similarity">
    <text evidence="1">Belongs to the LytR/CpsA/Psr (LCP) family.</text>
</comment>
<dbReference type="AlphaFoldDB" id="A0A410DXF7"/>
<evidence type="ECO:0000313" key="4">
    <source>
        <dbReference type="EMBL" id="QAA33876.1"/>
    </source>
</evidence>
<dbReference type="NCBIfam" id="TIGR00350">
    <property type="entry name" value="lytR_cpsA_psr"/>
    <property type="match status" value="1"/>
</dbReference>
<dbReference type="Pfam" id="PF03816">
    <property type="entry name" value="LytR_cpsA_psr"/>
    <property type="match status" value="1"/>
</dbReference>
<evidence type="ECO:0000256" key="2">
    <source>
        <dbReference type="SAM" id="Phobius"/>
    </source>
</evidence>
<sequence>MKRKAKKVFKITFIILLIMILSCLSAYMYLRNRIYSSDAISFSEKEAGIPRYFDSSFQRINPLAGTIALDEENQGFSDQDYKEQEGVINVLLIGTDGRTLNENCRSDSIIIATLDTNHKKIKYTSIMRDSYVQIKGHGEDKINSAFAYGGPKLLIDTIYRNFNIKLDKYILVNFWGFEDIVNELGGIDIEIKDYEIKEMNKYIGEVDKLKSPNIVRPGLQHLDGQQALAYSRIRKVGNGSYERTERQRRVLTEVGKKVMNINPVQYPSILNTIIQYFKTNVEPIQLMNYAYTAYTMGDVAFEGLQLPASELCEGTLYRGTWVFLIDKQQNARILNEFIFNDKKYNPQNVDRRQVQSVIEQYKNKE</sequence>
<dbReference type="OrthoDB" id="9782542at2"/>
<dbReference type="InterPro" id="IPR004474">
    <property type="entry name" value="LytR_CpsA_psr"/>
</dbReference>
<protein>
    <submittedName>
        <fullName evidence="4">LytR family transcriptional regulator</fullName>
    </submittedName>
</protein>
<evidence type="ECO:0000313" key="5">
    <source>
        <dbReference type="Proteomes" id="UP000286268"/>
    </source>
</evidence>
<name>A0A410DXF7_9CLOT</name>
<evidence type="ECO:0000259" key="3">
    <source>
        <dbReference type="Pfam" id="PF03816"/>
    </source>
</evidence>
<keyword evidence="2" id="KW-0472">Membrane</keyword>
<dbReference type="KEGG" id="cmah:C1I91_20815"/>
<dbReference type="EMBL" id="CP025746">
    <property type="protein sequence ID" value="QAA33876.1"/>
    <property type="molecule type" value="Genomic_DNA"/>
</dbReference>
<organism evidence="4 5">
    <name type="scientific">Clostridium manihotivorum</name>
    <dbReference type="NCBI Taxonomy" id="2320868"/>
    <lineage>
        <taxon>Bacteria</taxon>
        <taxon>Bacillati</taxon>
        <taxon>Bacillota</taxon>
        <taxon>Clostridia</taxon>
        <taxon>Eubacteriales</taxon>
        <taxon>Clostridiaceae</taxon>
        <taxon>Clostridium</taxon>
    </lineage>
</organism>